<dbReference type="Proteomes" id="UP000692954">
    <property type="component" value="Unassembled WGS sequence"/>
</dbReference>
<evidence type="ECO:0000313" key="1">
    <source>
        <dbReference type="EMBL" id="CAD8093886.1"/>
    </source>
</evidence>
<protein>
    <submittedName>
        <fullName evidence="1">Uncharacterized protein</fullName>
    </submittedName>
</protein>
<sequence>MQKRVSDITTFKIRAINLNDLNKYNPFEISEKAISLFQIKNFILPKRILKCLKQLSRYYLITFKLHL</sequence>
<organism evidence="1 2">
    <name type="scientific">Paramecium sonneborni</name>
    <dbReference type="NCBI Taxonomy" id="65129"/>
    <lineage>
        <taxon>Eukaryota</taxon>
        <taxon>Sar</taxon>
        <taxon>Alveolata</taxon>
        <taxon>Ciliophora</taxon>
        <taxon>Intramacronucleata</taxon>
        <taxon>Oligohymenophorea</taxon>
        <taxon>Peniculida</taxon>
        <taxon>Parameciidae</taxon>
        <taxon>Paramecium</taxon>
    </lineage>
</organism>
<keyword evidence="2" id="KW-1185">Reference proteome</keyword>
<dbReference type="AlphaFoldDB" id="A0A8S1NVH6"/>
<accession>A0A8S1NVH6</accession>
<reference evidence="1" key="1">
    <citation type="submission" date="2021-01" db="EMBL/GenBank/DDBJ databases">
        <authorList>
            <consortium name="Genoscope - CEA"/>
            <person name="William W."/>
        </authorList>
    </citation>
    <scope>NUCLEOTIDE SEQUENCE</scope>
</reference>
<evidence type="ECO:0000313" key="2">
    <source>
        <dbReference type="Proteomes" id="UP000692954"/>
    </source>
</evidence>
<comment type="caution">
    <text evidence="1">The sequence shown here is derived from an EMBL/GenBank/DDBJ whole genome shotgun (WGS) entry which is preliminary data.</text>
</comment>
<name>A0A8S1NVH6_9CILI</name>
<gene>
    <name evidence="1" type="ORF">PSON_ATCC_30995.1.T0610213</name>
</gene>
<proteinExistence type="predicted"/>
<dbReference type="EMBL" id="CAJJDN010000061">
    <property type="protein sequence ID" value="CAD8093886.1"/>
    <property type="molecule type" value="Genomic_DNA"/>
</dbReference>